<gene>
    <name evidence="1" type="ORF">MANES_15G130250v8</name>
</gene>
<comment type="caution">
    <text evidence="1">The sequence shown here is derived from an EMBL/GenBank/DDBJ whole genome shotgun (WGS) entry which is preliminary data.</text>
</comment>
<evidence type="ECO:0000313" key="2">
    <source>
        <dbReference type="Proteomes" id="UP000091857"/>
    </source>
</evidence>
<dbReference type="EMBL" id="CM004401">
    <property type="protein sequence ID" value="KAG8637500.1"/>
    <property type="molecule type" value="Genomic_DNA"/>
</dbReference>
<evidence type="ECO:0000313" key="1">
    <source>
        <dbReference type="EMBL" id="KAG8637500.1"/>
    </source>
</evidence>
<dbReference type="Proteomes" id="UP000091857">
    <property type="component" value="Chromosome 15"/>
</dbReference>
<accession>A0ACB7GBQ5</accession>
<organism evidence="1 2">
    <name type="scientific">Manihot esculenta</name>
    <name type="common">Cassava</name>
    <name type="synonym">Jatropha manihot</name>
    <dbReference type="NCBI Taxonomy" id="3983"/>
    <lineage>
        <taxon>Eukaryota</taxon>
        <taxon>Viridiplantae</taxon>
        <taxon>Streptophyta</taxon>
        <taxon>Embryophyta</taxon>
        <taxon>Tracheophyta</taxon>
        <taxon>Spermatophyta</taxon>
        <taxon>Magnoliopsida</taxon>
        <taxon>eudicotyledons</taxon>
        <taxon>Gunneridae</taxon>
        <taxon>Pentapetalae</taxon>
        <taxon>rosids</taxon>
        <taxon>fabids</taxon>
        <taxon>Malpighiales</taxon>
        <taxon>Euphorbiaceae</taxon>
        <taxon>Crotonoideae</taxon>
        <taxon>Manihoteae</taxon>
        <taxon>Manihot</taxon>
    </lineage>
</organism>
<protein>
    <submittedName>
        <fullName evidence="1">Uncharacterized protein</fullName>
    </submittedName>
</protein>
<name>A0ACB7GBQ5_MANES</name>
<sequence>MQKMGLISLGLISLLFLLITQLASTMRGLQSVSRRWLLLSKLKQGLSKRRKKDLFPWEFSLEKKEKVGSSKAERVLKSRESWDTWI</sequence>
<reference evidence="2" key="1">
    <citation type="journal article" date="2016" name="Nat. Biotechnol.">
        <title>Sequencing wild and cultivated cassava and related species reveals extensive interspecific hybridization and genetic diversity.</title>
        <authorList>
            <person name="Bredeson J.V."/>
            <person name="Lyons J.B."/>
            <person name="Prochnik S.E."/>
            <person name="Wu G.A."/>
            <person name="Ha C.M."/>
            <person name="Edsinger-Gonzales E."/>
            <person name="Grimwood J."/>
            <person name="Schmutz J."/>
            <person name="Rabbi I.Y."/>
            <person name="Egesi C."/>
            <person name="Nauluvula P."/>
            <person name="Lebot V."/>
            <person name="Ndunguru J."/>
            <person name="Mkamilo G."/>
            <person name="Bart R.S."/>
            <person name="Setter T.L."/>
            <person name="Gleadow R.M."/>
            <person name="Kulakow P."/>
            <person name="Ferguson M.E."/>
            <person name="Rounsley S."/>
            <person name="Rokhsar D.S."/>
        </authorList>
    </citation>
    <scope>NUCLEOTIDE SEQUENCE [LARGE SCALE GENOMIC DNA]</scope>
    <source>
        <strain evidence="2">cv. AM560-2</strain>
    </source>
</reference>
<proteinExistence type="predicted"/>
<keyword evidence="2" id="KW-1185">Reference proteome</keyword>